<dbReference type="Gene3D" id="2.60.40.10">
    <property type="entry name" value="Immunoglobulins"/>
    <property type="match status" value="2"/>
</dbReference>
<name>A0A2V1HLD8_9MICO</name>
<comment type="caution">
    <text evidence="8">The sequence shown here is derived from an EMBL/GenBank/DDBJ whole genome shotgun (WGS) entry which is preliminary data.</text>
</comment>
<evidence type="ECO:0000259" key="6">
    <source>
        <dbReference type="Pfam" id="PF00703"/>
    </source>
</evidence>
<proteinExistence type="inferred from homology"/>
<dbReference type="InterPro" id="IPR036156">
    <property type="entry name" value="Beta-gal/glucu_dom_sf"/>
</dbReference>
<dbReference type="InterPro" id="IPR017853">
    <property type="entry name" value="GH"/>
</dbReference>
<dbReference type="Proteomes" id="UP000244893">
    <property type="component" value="Unassembled WGS sequence"/>
</dbReference>
<dbReference type="Pfam" id="PF00703">
    <property type="entry name" value="Glyco_hydro_2"/>
    <property type="match status" value="1"/>
</dbReference>
<reference evidence="8 9" key="1">
    <citation type="submission" date="2018-05" db="EMBL/GenBank/DDBJ databases">
        <title>Amnibacterium sp. M8JJ-5, whole genome shotgun sequence.</title>
        <authorList>
            <person name="Tuo L."/>
        </authorList>
    </citation>
    <scope>NUCLEOTIDE SEQUENCE [LARGE SCALE GENOMIC DNA]</scope>
    <source>
        <strain evidence="8 9">M8JJ-5</strain>
    </source>
</reference>
<evidence type="ECO:0000256" key="5">
    <source>
        <dbReference type="ARBA" id="ARBA00023295"/>
    </source>
</evidence>
<dbReference type="EMBL" id="QEOP01000005">
    <property type="protein sequence ID" value="PVZ93255.1"/>
    <property type="molecule type" value="Genomic_DNA"/>
</dbReference>
<comment type="similarity">
    <text evidence="2">Belongs to the glycosyl hydrolase 2 family.</text>
</comment>
<dbReference type="InterPro" id="IPR006102">
    <property type="entry name" value="Ig-like_GH2"/>
</dbReference>
<comment type="catalytic activity">
    <reaction evidence="1">
        <text>Hydrolysis of terminal, non-reducing beta-D-mannose residues in beta-D-mannosides.</text>
        <dbReference type="EC" id="3.2.1.25"/>
    </reaction>
</comment>
<keyword evidence="9" id="KW-1185">Reference proteome</keyword>
<accession>A0A2V1HLD8</accession>
<dbReference type="SUPFAM" id="SSF51445">
    <property type="entry name" value="(Trans)glycosidases"/>
    <property type="match status" value="1"/>
</dbReference>
<evidence type="ECO:0000256" key="3">
    <source>
        <dbReference type="ARBA" id="ARBA00012754"/>
    </source>
</evidence>
<sequence>MIVDRTVISDWTVEGSGTAVPPDVRSAGPIAASVPGSVHTDLMRAELIPDPYLDENEKTQSWIGLTDWTYRTTVTWAPDGSERQELVFEGIDTIARISLGGDDIAVTRNMHRTHRIDVTGRLASGDNQLQVAISSPIKAADAASMALGYRPHANHHPYNSIRKMASSFGWDWGIDTCTSALWKPVALETWSQARLAELRIGGDVVDGVPRLRVTGTIDVTGFDEPLELAVSVAGHVLTAPVRAGVAEIYEDVPNAALWWPRGYGEPALHHVVVTLRSGDEVVDDRNYRVGFRSVEARTQPDATGVGFKIVVNGQTIHVRGANWIADDAFLHRVDRARYSRRLAQAEFANVNLIRVWGGGIYESEDFYAECDERGLLVWQDFLLACAAYAEDEPLWSEFGAEAHEAIVRLSAHPSLVLLNGNNENIWGFQEWDWEKRLDGRTWGAAYYYELFPSLVAELAPHVAYTPGSPFTPDRSARQNDPSQGTAHIWDIWNEKDWPHYRDYRPRFVSEFGWQGPPAWSTLMQSVSDSPLTPESPGMLVHQKAIKGNDKLTDGLTAHFPLPNEMGLWHWAMSLNQAIAVRAAIEWYRSLTPHCTGTIVWQLNDCWPVTSWAAIDGYERPKPLLYALRHAYSDRLLTIQPDESGALRVAIINDSQEKWIAELTIERRDYAGLLIDQQVQTLRVAPDTAMDVAINKALATPGRPSNELVIARLGDATALWFFSDYRDSELTSNPCTAIARFREGGWDVIVRAHSLARDVALLVDRVHPDAVASDALFTLLPGESTTIRVVGALDADGADFSAPTVLRTANDLLSKRDGT</sequence>
<dbReference type="RefSeq" id="WP_116757851.1">
    <property type="nucleotide sequence ID" value="NZ_JBHUEX010000002.1"/>
</dbReference>
<dbReference type="SUPFAM" id="SSF49785">
    <property type="entry name" value="Galactose-binding domain-like"/>
    <property type="match status" value="1"/>
</dbReference>
<organism evidence="8 9">
    <name type="scientific">Amnibacterium flavum</name>
    <dbReference type="NCBI Taxonomy" id="2173173"/>
    <lineage>
        <taxon>Bacteria</taxon>
        <taxon>Bacillati</taxon>
        <taxon>Actinomycetota</taxon>
        <taxon>Actinomycetes</taxon>
        <taxon>Micrococcales</taxon>
        <taxon>Microbacteriaceae</taxon>
        <taxon>Amnibacterium</taxon>
    </lineage>
</organism>
<evidence type="ECO:0000256" key="1">
    <source>
        <dbReference type="ARBA" id="ARBA00000829"/>
    </source>
</evidence>
<dbReference type="InterPro" id="IPR050887">
    <property type="entry name" value="Beta-mannosidase_GH2"/>
</dbReference>
<evidence type="ECO:0000256" key="4">
    <source>
        <dbReference type="ARBA" id="ARBA00022801"/>
    </source>
</evidence>
<dbReference type="OrthoDB" id="9758603at2"/>
<evidence type="ECO:0000256" key="2">
    <source>
        <dbReference type="ARBA" id="ARBA00007401"/>
    </source>
</evidence>
<dbReference type="Gene3D" id="2.60.120.260">
    <property type="entry name" value="Galactose-binding domain-like"/>
    <property type="match status" value="1"/>
</dbReference>
<dbReference type="InterPro" id="IPR013783">
    <property type="entry name" value="Ig-like_fold"/>
</dbReference>
<dbReference type="PANTHER" id="PTHR43730">
    <property type="entry name" value="BETA-MANNOSIDASE"/>
    <property type="match status" value="1"/>
</dbReference>
<dbReference type="PANTHER" id="PTHR43730:SF1">
    <property type="entry name" value="BETA-MANNOSIDASE"/>
    <property type="match status" value="1"/>
</dbReference>
<dbReference type="FunFam" id="3.20.20.80:FF:000050">
    <property type="entry name" value="Beta-mannosidase B"/>
    <property type="match status" value="1"/>
</dbReference>
<evidence type="ECO:0000313" key="8">
    <source>
        <dbReference type="EMBL" id="PVZ93255.1"/>
    </source>
</evidence>
<dbReference type="GO" id="GO:0005975">
    <property type="term" value="P:carbohydrate metabolic process"/>
    <property type="evidence" value="ECO:0007669"/>
    <property type="project" value="InterPro"/>
</dbReference>
<feature type="domain" description="Beta-mannosidase-like galactose-binding" evidence="7">
    <location>
        <begin position="30"/>
        <end position="183"/>
    </location>
</feature>
<dbReference type="InterPro" id="IPR008979">
    <property type="entry name" value="Galactose-bd-like_sf"/>
</dbReference>
<dbReference type="SUPFAM" id="SSF49303">
    <property type="entry name" value="beta-Galactosidase/glucuronidase domain"/>
    <property type="match status" value="2"/>
</dbReference>
<feature type="domain" description="Glycoside hydrolase family 2 immunoglobulin-like beta-sandwich" evidence="6">
    <location>
        <begin position="210"/>
        <end position="292"/>
    </location>
</feature>
<dbReference type="GO" id="GO:0004567">
    <property type="term" value="F:beta-mannosidase activity"/>
    <property type="evidence" value="ECO:0007669"/>
    <property type="project" value="UniProtKB-EC"/>
</dbReference>
<dbReference type="EC" id="3.2.1.25" evidence="3"/>
<keyword evidence="5" id="KW-0326">Glycosidase</keyword>
<protein>
    <recommendedName>
        <fullName evidence="3">beta-mannosidase</fullName>
        <ecNumber evidence="3">3.2.1.25</ecNumber>
    </recommendedName>
</protein>
<dbReference type="InterPro" id="IPR054593">
    <property type="entry name" value="Beta-mannosidase-like_N2"/>
</dbReference>
<dbReference type="Gene3D" id="3.20.20.80">
    <property type="entry name" value="Glycosidases"/>
    <property type="match status" value="1"/>
</dbReference>
<keyword evidence="4" id="KW-0378">Hydrolase</keyword>
<dbReference type="Pfam" id="PF22666">
    <property type="entry name" value="Glyco_hydro_2_N2"/>
    <property type="match status" value="1"/>
</dbReference>
<gene>
    <name evidence="8" type="ORF">DDQ50_16265</name>
</gene>
<evidence type="ECO:0000313" key="9">
    <source>
        <dbReference type="Proteomes" id="UP000244893"/>
    </source>
</evidence>
<dbReference type="GO" id="GO:0006516">
    <property type="term" value="P:glycoprotein catabolic process"/>
    <property type="evidence" value="ECO:0007669"/>
    <property type="project" value="TreeGrafter"/>
</dbReference>
<dbReference type="AlphaFoldDB" id="A0A2V1HLD8"/>
<evidence type="ECO:0000259" key="7">
    <source>
        <dbReference type="Pfam" id="PF22666"/>
    </source>
</evidence>